<evidence type="ECO:0000313" key="5">
    <source>
        <dbReference type="Proteomes" id="UP001216907"/>
    </source>
</evidence>
<dbReference type="Pfam" id="PF02230">
    <property type="entry name" value="Abhydrolase_2"/>
    <property type="match status" value="1"/>
</dbReference>
<evidence type="ECO:0000256" key="2">
    <source>
        <dbReference type="ARBA" id="ARBA00022801"/>
    </source>
</evidence>
<feature type="domain" description="Phospholipase/carboxylesterase/thioesterase" evidence="3">
    <location>
        <begin position="146"/>
        <end position="227"/>
    </location>
</feature>
<keyword evidence="5" id="KW-1185">Reference proteome</keyword>
<comment type="caution">
    <text evidence="4">The sequence shown here is derived from an EMBL/GenBank/DDBJ whole genome shotgun (WGS) entry which is preliminary data.</text>
</comment>
<accession>A0ABT6FF38</accession>
<evidence type="ECO:0000256" key="1">
    <source>
        <dbReference type="ARBA" id="ARBA00022729"/>
    </source>
</evidence>
<dbReference type="Proteomes" id="UP001216907">
    <property type="component" value="Unassembled WGS sequence"/>
</dbReference>
<dbReference type="InterPro" id="IPR029058">
    <property type="entry name" value="AB_hydrolase_fold"/>
</dbReference>
<dbReference type="PANTHER" id="PTHR43037">
    <property type="entry name" value="UNNAMED PRODUCT-RELATED"/>
    <property type="match status" value="1"/>
</dbReference>
<protein>
    <submittedName>
        <fullName evidence="4">Alpha/beta hydrolase-fold protein</fullName>
    </submittedName>
</protein>
<dbReference type="InterPro" id="IPR003140">
    <property type="entry name" value="PLipase/COase/thioEstase"/>
</dbReference>
<keyword evidence="2 4" id="KW-0378">Hydrolase</keyword>
<dbReference type="RefSeq" id="WP_277862411.1">
    <property type="nucleotide sequence ID" value="NZ_JARRAG010000002.1"/>
</dbReference>
<dbReference type="Gene3D" id="3.40.50.1820">
    <property type="entry name" value="alpha/beta hydrolase"/>
    <property type="match status" value="1"/>
</dbReference>
<dbReference type="PANTHER" id="PTHR43037:SF5">
    <property type="entry name" value="FERULOYL ESTERASE"/>
    <property type="match status" value="1"/>
</dbReference>
<gene>
    <name evidence="4" type="ORF">PZE19_20235</name>
</gene>
<evidence type="ECO:0000259" key="3">
    <source>
        <dbReference type="Pfam" id="PF02230"/>
    </source>
</evidence>
<sequence>MTLFLSVVGAAAVAAVSWMGEAEPVDGTEEIKALMRAGRSTLDGSEGDGGRLSARPGRLTEAAAAGLHRLGMDEIRDGLLYVPVGYRPKRPAPLVVVLHGARGDAKDGIALLRGQADDAGLILLAPSSRGRTWDAILGSFGPDVEVIQQSLAQTFGRCSVDPDRVVVCGFSDGASYALSLGLTNGDLFTRVIAFSPGFMAPGKRHGRPRIYLSHGTNDSVLPMERCSRVILPKLRDAGYEVAYREFVGPHSVPDEIAREAATWLFTR</sequence>
<dbReference type="InterPro" id="IPR050955">
    <property type="entry name" value="Plant_Biomass_Hydrol_Est"/>
</dbReference>
<proteinExistence type="predicted"/>
<name>A0ABT6FF38_9BACT</name>
<dbReference type="SUPFAM" id="SSF53474">
    <property type="entry name" value="alpha/beta-Hydrolases"/>
    <property type="match status" value="1"/>
</dbReference>
<reference evidence="4 5" key="1">
    <citation type="submission" date="2023-03" db="EMBL/GenBank/DDBJ databases">
        <title>Paludisphaera mucosa sp. nov. a novel planctomycete from northern fen.</title>
        <authorList>
            <person name="Ivanova A."/>
        </authorList>
    </citation>
    <scope>NUCLEOTIDE SEQUENCE [LARGE SCALE GENOMIC DNA]</scope>
    <source>
        <strain evidence="4 5">Pla2</strain>
    </source>
</reference>
<dbReference type="EMBL" id="JARRAG010000002">
    <property type="protein sequence ID" value="MDG3006109.1"/>
    <property type="molecule type" value="Genomic_DNA"/>
</dbReference>
<dbReference type="GO" id="GO:0016787">
    <property type="term" value="F:hydrolase activity"/>
    <property type="evidence" value="ECO:0007669"/>
    <property type="project" value="UniProtKB-KW"/>
</dbReference>
<evidence type="ECO:0000313" key="4">
    <source>
        <dbReference type="EMBL" id="MDG3006109.1"/>
    </source>
</evidence>
<keyword evidence="1" id="KW-0732">Signal</keyword>
<organism evidence="4 5">
    <name type="scientific">Paludisphaera mucosa</name>
    <dbReference type="NCBI Taxonomy" id="3030827"/>
    <lineage>
        <taxon>Bacteria</taxon>
        <taxon>Pseudomonadati</taxon>
        <taxon>Planctomycetota</taxon>
        <taxon>Planctomycetia</taxon>
        <taxon>Isosphaerales</taxon>
        <taxon>Isosphaeraceae</taxon>
        <taxon>Paludisphaera</taxon>
    </lineage>
</organism>